<feature type="compositionally biased region" description="Low complexity" evidence="1">
    <location>
        <begin position="12"/>
        <end position="28"/>
    </location>
</feature>
<dbReference type="VEuPathDB" id="FungiDB:AMAG_17963"/>
<feature type="compositionally biased region" description="Low complexity" evidence="1">
    <location>
        <begin position="1152"/>
        <end position="1171"/>
    </location>
</feature>
<protein>
    <submittedName>
        <fullName evidence="2">Uncharacterized protein</fullName>
    </submittedName>
</protein>
<accession>A0A0L0S310</accession>
<dbReference type="STRING" id="578462.A0A0L0S310"/>
<evidence type="ECO:0000256" key="1">
    <source>
        <dbReference type="SAM" id="MobiDB-lite"/>
    </source>
</evidence>
<reference evidence="2 3" key="1">
    <citation type="submission" date="2009-11" db="EMBL/GenBank/DDBJ databases">
        <title>Annotation of Allomyces macrogynus ATCC 38327.</title>
        <authorList>
            <consortium name="The Broad Institute Genome Sequencing Platform"/>
            <person name="Russ C."/>
            <person name="Cuomo C."/>
            <person name="Burger G."/>
            <person name="Gray M.W."/>
            <person name="Holland P.W.H."/>
            <person name="King N."/>
            <person name="Lang F.B.F."/>
            <person name="Roger A.J."/>
            <person name="Ruiz-Trillo I."/>
            <person name="Young S.K."/>
            <person name="Zeng Q."/>
            <person name="Gargeya S."/>
            <person name="Fitzgerald M."/>
            <person name="Haas B."/>
            <person name="Abouelleil A."/>
            <person name="Alvarado L."/>
            <person name="Arachchi H.M."/>
            <person name="Berlin A."/>
            <person name="Chapman S.B."/>
            <person name="Gearin G."/>
            <person name="Goldberg J."/>
            <person name="Griggs A."/>
            <person name="Gujja S."/>
            <person name="Hansen M."/>
            <person name="Heiman D."/>
            <person name="Howarth C."/>
            <person name="Larimer J."/>
            <person name="Lui A."/>
            <person name="MacDonald P.J.P."/>
            <person name="McCowen C."/>
            <person name="Montmayeur A."/>
            <person name="Murphy C."/>
            <person name="Neiman D."/>
            <person name="Pearson M."/>
            <person name="Priest M."/>
            <person name="Roberts A."/>
            <person name="Saif S."/>
            <person name="Shea T."/>
            <person name="Sisk P."/>
            <person name="Stolte C."/>
            <person name="Sykes S."/>
            <person name="Wortman J."/>
            <person name="Nusbaum C."/>
            <person name="Birren B."/>
        </authorList>
    </citation>
    <scope>NUCLEOTIDE SEQUENCE [LARGE SCALE GENOMIC DNA]</scope>
    <source>
        <strain evidence="2 3">ATCC 38327</strain>
    </source>
</reference>
<proteinExistence type="predicted"/>
<feature type="compositionally biased region" description="Polar residues" evidence="1">
    <location>
        <begin position="1173"/>
        <end position="1183"/>
    </location>
</feature>
<evidence type="ECO:0000313" key="3">
    <source>
        <dbReference type="Proteomes" id="UP000054350"/>
    </source>
</evidence>
<feature type="compositionally biased region" description="Low complexity" evidence="1">
    <location>
        <begin position="711"/>
        <end position="723"/>
    </location>
</feature>
<gene>
    <name evidence="2" type="ORF">AMAG_17963</name>
</gene>
<keyword evidence="3" id="KW-1185">Reference proteome</keyword>
<feature type="region of interest" description="Disordered" evidence="1">
    <location>
        <begin position="55"/>
        <end position="85"/>
    </location>
</feature>
<feature type="region of interest" description="Disordered" evidence="1">
    <location>
        <begin position="467"/>
        <end position="491"/>
    </location>
</feature>
<feature type="region of interest" description="Disordered" evidence="1">
    <location>
        <begin position="265"/>
        <end position="344"/>
    </location>
</feature>
<feature type="region of interest" description="Disordered" evidence="1">
    <location>
        <begin position="902"/>
        <end position="934"/>
    </location>
</feature>
<feature type="region of interest" description="Disordered" evidence="1">
    <location>
        <begin position="819"/>
        <end position="838"/>
    </location>
</feature>
<feature type="region of interest" description="Disordered" evidence="1">
    <location>
        <begin position="981"/>
        <end position="1183"/>
    </location>
</feature>
<feature type="compositionally biased region" description="Polar residues" evidence="1">
    <location>
        <begin position="1078"/>
        <end position="1095"/>
    </location>
</feature>
<feature type="region of interest" description="Disordered" evidence="1">
    <location>
        <begin position="609"/>
        <end position="658"/>
    </location>
</feature>
<feature type="compositionally biased region" description="Low complexity" evidence="1">
    <location>
        <begin position="1096"/>
        <end position="1120"/>
    </location>
</feature>
<name>A0A0L0S310_ALLM3</name>
<dbReference type="OMA" id="HASAEHE"/>
<dbReference type="Proteomes" id="UP000054350">
    <property type="component" value="Unassembled WGS sequence"/>
</dbReference>
<feature type="compositionally biased region" description="Polar residues" evidence="1">
    <location>
        <begin position="1019"/>
        <end position="1053"/>
    </location>
</feature>
<feature type="compositionally biased region" description="Basic and acidic residues" evidence="1">
    <location>
        <begin position="724"/>
        <end position="734"/>
    </location>
</feature>
<reference evidence="3" key="2">
    <citation type="submission" date="2009-11" db="EMBL/GenBank/DDBJ databases">
        <title>The Genome Sequence of Allomyces macrogynus strain ATCC 38327.</title>
        <authorList>
            <consortium name="The Broad Institute Genome Sequencing Platform"/>
            <person name="Russ C."/>
            <person name="Cuomo C."/>
            <person name="Shea T."/>
            <person name="Young S.K."/>
            <person name="Zeng Q."/>
            <person name="Koehrsen M."/>
            <person name="Haas B."/>
            <person name="Borodovsky M."/>
            <person name="Guigo R."/>
            <person name="Alvarado L."/>
            <person name="Berlin A."/>
            <person name="Borenstein D."/>
            <person name="Chen Z."/>
            <person name="Engels R."/>
            <person name="Freedman E."/>
            <person name="Gellesch M."/>
            <person name="Goldberg J."/>
            <person name="Griggs A."/>
            <person name="Gujja S."/>
            <person name="Heiman D."/>
            <person name="Hepburn T."/>
            <person name="Howarth C."/>
            <person name="Jen D."/>
            <person name="Larson L."/>
            <person name="Lewis B."/>
            <person name="Mehta T."/>
            <person name="Park D."/>
            <person name="Pearson M."/>
            <person name="Roberts A."/>
            <person name="Saif S."/>
            <person name="Shenoy N."/>
            <person name="Sisk P."/>
            <person name="Stolte C."/>
            <person name="Sykes S."/>
            <person name="Walk T."/>
            <person name="White J."/>
            <person name="Yandava C."/>
            <person name="Burger G."/>
            <person name="Gray M.W."/>
            <person name="Holland P.W.H."/>
            <person name="King N."/>
            <person name="Lang F.B.F."/>
            <person name="Roger A.J."/>
            <person name="Ruiz-Trillo I."/>
            <person name="Lander E."/>
            <person name="Nusbaum C."/>
        </authorList>
    </citation>
    <scope>NUCLEOTIDE SEQUENCE [LARGE SCALE GENOMIC DNA]</scope>
    <source>
        <strain evidence="3">ATCC 38327</strain>
    </source>
</reference>
<feature type="compositionally biased region" description="Polar residues" evidence="1">
    <location>
        <begin position="988"/>
        <end position="997"/>
    </location>
</feature>
<feature type="region of interest" description="Disordered" evidence="1">
    <location>
        <begin position="98"/>
        <end position="132"/>
    </location>
</feature>
<sequence>MGCGASKQLAVQSTTQPTAISASSSPAKSKGKCQCKCKGKCKCKDGKLETVTDAKAETIAGAADKTASTSPGKSTPKPAPTAEPDLCPTAAWYAEADAKKTTTPSPSHAQGPDLNDSAGRAGAALPSAHDGTGSKLQLAADMSDHALRAYSSTVAIQPGSTLHMAMSASSTAGMRPPTTFASASLSSSAVGPSAAPVAPDVSGSCDVVETEAGPFKVPKTATTSGTAAPAVGMPAGARADALTHSQYLAFSTRMVEETAIAPAAKPTPAPVAKSNKDMRDKTAATDADTNHRLMTASGRDLATVNDPATNTHRTPDPANKSIKSLAEQPHASAEHEAYTKTASGRNLADVYTAHMEEDDDCSEHPRDGSQAQLYTAASDAAAARASRQSMHEHAAISTALPESVYELHSGADEKTTSHTSLDAAAAAPLPASTHGLAVRDHAKSASRMSLQMAAMAATLPVSVMELDEASSENRDMASSREQKQTSADDRREYLPLKGLSDENVAQSALNVPLPASIMDLAASDRTASHASLAHAKGVPLPASTMNLAANESPSEKSGSDPSLSAALATNLPASTNHLAESPHASHAQLTAAMTRAPLPAPMNNLATASCASSRTSLRDVRSTSRSVSGGKPITTSNRTTSRSSTHMAGVPLPASTNDLRTASRTSVHARYAPLPASTNDLAAWSRASSRASVHVDRAIRAPLPGSTNELAADATAPRAASRSSVREGGDESRAAHAALPASTDMLADDESRGLAEALRAASEATLASPSGSRHSLQMAKAVQAPLPASMWELSTANEPAARGSRDQMHQATAAPLPASTMDLSAPDESLPGSESVHQSLELDDAARAPLPASTNDLNVTNASRTASRASLHLAKAAKVPLPGSIYDMAALSDGSRAASRTSVHLDSATRAPLPASTYDLAPESPSDTRSNASVHLDSAARAPLPAATYDLAESAPRSASRTSVHMDNAVRAPLPGSTYNLAPLAKSGSPSRTTSHTSIHHAARAPLPASTYDLAPVETTPSTAQLEPTTLESPLSPSTNDLARPTSADTATTREPLPASTFDLAPLATKVPLPASTIDLSPSSRTSRPGSASGTRTSRPASGSAPARPSGSASSTRRASVGGLVRDGSRRASAAVGIGSPLRPASSESRKGVVQAVAVAGRAAARPAPRKGSNATSRPGSGA</sequence>
<dbReference type="EMBL" id="GG745330">
    <property type="protein sequence ID" value="KNE56759.1"/>
    <property type="molecule type" value="Genomic_DNA"/>
</dbReference>
<feature type="region of interest" description="Disordered" evidence="1">
    <location>
        <begin position="704"/>
        <end position="750"/>
    </location>
</feature>
<feature type="compositionally biased region" description="Low complexity" evidence="1">
    <location>
        <begin position="634"/>
        <end position="645"/>
    </location>
</feature>
<feature type="region of interest" description="Disordered" evidence="1">
    <location>
        <begin position="1"/>
        <end position="34"/>
    </location>
</feature>
<feature type="compositionally biased region" description="Basic and acidic residues" evidence="1">
    <location>
        <begin position="274"/>
        <end position="291"/>
    </location>
</feature>
<dbReference type="AlphaFoldDB" id="A0A0L0S310"/>
<feature type="compositionally biased region" description="Basic and acidic residues" evidence="1">
    <location>
        <begin position="471"/>
        <end position="491"/>
    </location>
</feature>
<organism evidence="2 3">
    <name type="scientific">Allomyces macrogynus (strain ATCC 38327)</name>
    <name type="common">Allomyces javanicus var. macrogynus</name>
    <dbReference type="NCBI Taxonomy" id="578462"/>
    <lineage>
        <taxon>Eukaryota</taxon>
        <taxon>Fungi</taxon>
        <taxon>Fungi incertae sedis</taxon>
        <taxon>Blastocladiomycota</taxon>
        <taxon>Blastocladiomycetes</taxon>
        <taxon>Blastocladiales</taxon>
        <taxon>Blastocladiaceae</taxon>
        <taxon>Allomyces</taxon>
    </lineage>
</organism>
<evidence type="ECO:0000313" key="2">
    <source>
        <dbReference type="EMBL" id="KNE56759.1"/>
    </source>
</evidence>